<dbReference type="PANTHER" id="PTHR23315:SF247">
    <property type="entry name" value="RING-TYPE E3 UBIQUITIN TRANSFERASE"/>
    <property type="match status" value="1"/>
</dbReference>
<evidence type="ECO:0000256" key="7">
    <source>
        <dbReference type="SAM" id="MobiDB-lite"/>
    </source>
</evidence>
<dbReference type="Gene3D" id="3.30.40.10">
    <property type="entry name" value="Zinc/RING finger domain, C3HC4 (zinc finger)"/>
    <property type="match status" value="1"/>
</dbReference>
<dbReference type="EMBL" id="CM000849">
    <property type="protein sequence ID" value="KRH08245.1"/>
    <property type="molecule type" value="Genomic_DNA"/>
</dbReference>
<feature type="domain" description="U-box" evidence="8">
    <location>
        <begin position="270"/>
        <end position="344"/>
    </location>
</feature>
<dbReference type="FunFam" id="3.30.40.10:FF:000809">
    <property type="entry name" value="RING-type E3 ubiquitin transferase"/>
    <property type="match status" value="1"/>
</dbReference>
<dbReference type="AlphaFoldDB" id="I1MNE6"/>
<dbReference type="InterPro" id="IPR003613">
    <property type="entry name" value="Ubox_domain"/>
</dbReference>
<evidence type="ECO:0000313" key="9">
    <source>
        <dbReference type="EMBL" id="KRH08244.1"/>
    </source>
</evidence>
<dbReference type="InterPro" id="IPR036537">
    <property type="entry name" value="Adaptor_Cbl_N_dom_sf"/>
</dbReference>
<dbReference type="FunFam" id="1.25.10.10:FF:001281">
    <property type="entry name" value="RING-type E3 ubiquitin transferase"/>
    <property type="match status" value="1"/>
</dbReference>
<dbReference type="SMART" id="SM00185">
    <property type="entry name" value="ARM"/>
    <property type="match status" value="3"/>
</dbReference>
<dbReference type="EMBL" id="CM000849">
    <property type="protein sequence ID" value="KRH08247.1"/>
    <property type="molecule type" value="Genomic_DNA"/>
</dbReference>
<organism evidence="10">
    <name type="scientific">Glycine max</name>
    <name type="common">Soybean</name>
    <name type="synonym">Glycine hispida</name>
    <dbReference type="NCBI Taxonomy" id="3847"/>
    <lineage>
        <taxon>Eukaryota</taxon>
        <taxon>Viridiplantae</taxon>
        <taxon>Streptophyta</taxon>
        <taxon>Embryophyta</taxon>
        <taxon>Tracheophyta</taxon>
        <taxon>Spermatophyta</taxon>
        <taxon>Magnoliopsida</taxon>
        <taxon>eudicotyledons</taxon>
        <taxon>Gunneridae</taxon>
        <taxon>Pentapetalae</taxon>
        <taxon>rosids</taxon>
        <taxon>fabids</taxon>
        <taxon>Fabales</taxon>
        <taxon>Fabaceae</taxon>
        <taxon>Papilionoideae</taxon>
        <taxon>50 kb inversion clade</taxon>
        <taxon>NPAAA clade</taxon>
        <taxon>indigoferoid/millettioid clade</taxon>
        <taxon>Phaseoleae</taxon>
        <taxon>Glycine</taxon>
        <taxon>Glycine subgen. Soja</taxon>
    </lineage>
</organism>
<reference evidence="9" key="3">
    <citation type="submission" date="2018-07" db="EMBL/GenBank/DDBJ databases">
        <title>WGS assembly of Glycine max.</title>
        <authorList>
            <person name="Schmutz J."/>
            <person name="Cannon S."/>
            <person name="Schlueter J."/>
            <person name="Ma J."/>
            <person name="Mitros T."/>
            <person name="Nelson W."/>
            <person name="Hyten D."/>
            <person name="Song Q."/>
            <person name="Thelen J."/>
            <person name="Cheng J."/>
            <person name="Xu D."/>
            <person name="Hellsten U."/>
            <person name="May G."/>
            <person name="Yu Y."/>
            <person name="Sakurai T."/>
            <person name="Umezawa T."/>
            <person name="Bhattacharyya M."/>
            <person name="Sandhu D."/>
            <person name="Valliyodan B."/>
            <person name="Lindquist E."/>
            <person name="Peto M."/>
            <person name="Grant D."/>
            <person name="Shu S."/>
            <person name="Goodstein D."/>
            <person name="Barry K."/>
            <person name="Futrell-Griggs M."/>
            <person name="Abernathy B."/>
            <person name="Du J."/>
            <person name="Tian Z."/>
            <person name="Zhu L."/>
            <person name="Gill N."/>
            <person name="Joshi T."/>
            <person name="Libault M."/>
            <person name="Sethuraman A."/>
            <person name="Zhang X."/>
            <person name="Shinozaki K."/>
            <person name="Nguyen H."/>
            <person name="Wing R."/>
            <person name="Cregan P."/>
            <person name="Specht J."/>
            <person name="Grimwood J."/>
            <person name="Rokhsar D."/>
            <person name="Stacey G."/>
            <person name="Shoemaker R."/>
            <person name="Jackson S."/>
        </authorList>
    </citation>
    <scope>NUCLEOTIDE SEQUENCE</scope>
    <source>
        <tissue evidence="9">Callus</tissue>
    </source>
</reference>
<dbReference type="Gramene" id="KRH08245">
    <property type="protein sequence ID" value="KRH08245"/>
    <property type="gene ID" value="GLYMA_16G138300"/>
</dbReference>
<dbReference type="Gramene" id="KRH08247">
    <property type="protein sequence ID" value="KRH08247"/>
    <property type="gene ID" value="GLYMA_16G138300"/>
</dbReference>
<dbReference type="RefSeq" id="XP_003548884.1">
    <property type="nucleotide sequence ID" value="XM_003548836.4"/>
</dbReference>
<dbReference type="FunFam" id="1.25.10.10:FF:001279">
    <property type="entry name" value="RING-type E3 ubiquitin transferase"/>
    <property type="match status" value="1"/>
</dbReference>
<dbReference type="SMR" id="I1MNE6"/>
<evidence type="ECO:0000256" key="5">
    <source>
        <dbReference type="ARBA" id="ARBA00022737"/>
    </source>
</evidence>
<dbReference type="RefSeq" id="XP_014624535.1">
    <property type="nucleotide sequence ID" value="XM_014769049.3"/>
</dbReference>
<reference evidence="9 10" key="1">
    <citation type="journal article" date="2010" name="Nature">
        <title>Genome sequence of the palaeopolyploid soybean.</title>
        <authorList>
            <person name="Schmutz J."/>
            <person name="Cannon S.B."/>
            <person name="Schlueter J."/>
            <person name="Ma J."/>
            <person name="Mitros T."/>
            <person name="Nelson W."/>
            <person name="Hyten D.L."/>
            <person name="Song Q."/>
            <person name="Thelen J.J."/>
            <person name="Cheng J."/>
            <person name="Xu D."/>
            <person name="Hellsten U."/>
            <person name="May G.D."/>
            <person name="Yu Y."/>
            <person name="Sakurai T."/>
            <person name="Umezawa T."/>
            <person name="Bhattacharyya M.K."/>
            <person name="Sandhu D."/>
            <person name="Valliyodan B."/>
            <person name="Lindquist E."/>
            <person name="Peto M."/>
            <person name="Grant D."/>
            <person name="Shu S."/>
            <person name="Goodstein D."/>
            <person name="Barry K."/>
            <person name="Futrell-Griggs M."/>
            <person name="Abernathy B."/>
            <person name="Du J."/>
            <person name="Tian Z."/>
            <person name="Zhu L."/>
            <person name="Gill N."/>
            <person name="Joshi T."/>
            <person name="Libault M."/>
            <person name="Sethuraman A."/>
            <person name="Zhang X.-C."/>
            <person name="Shinozaki K."/>
            <person name="Nguyen H.T."/>
            <person name="Wing R.A."/>
            <person name="Cregan P."/>
            <person name="Specht J."/>
            <person name="Grimwood J."/>
            <person name="Rokhsar D."/>
            <person name="Stacey G."/>
            <person name="Shoemaker R.C."/>
            <person name="Jackson S.A."/>
        </authorList>
    </citation>
    <scope>NUCLEOTIDE SEQUENCE [LARGE SCALE GENOMIC DNA]</scope>
    <source>
        <strain evidence="10">cv. Williams 82</strain>
        <tissue evidence="9">Callus</tissue>
    </source>
</reference>
<dbReference type="PANTHER" id="PTHR23315">
    <property type="entry name" value="U BOX DOMAIN-CONTAINING"/>
    <property type="match status" value="1"/>
</dbReference>
<comment type="pathway">
    <text evidence="2">Protein modification; protein ubiquitination.</text>
</comment>
<dbReference type="Pfam" id="PF25598">
    <property type="entry name" value="ARM_PUB"/>
    <property type="match status" value="1"/>
</dbReference>
<evidence type="ECO:0000256" key="2">
    <source>
        <dbReference type="ARBA" id="ARBA00004906"/>
    </source>
</evidence>
<dbReference type="Proteomes" id="UP000008827">
    <property type="component" value="Chromosome 16"/>
</dbReference>
<keyword evidence="6" id="KW-0833">Ubl conjugation pathway</keyword>
<dbReference type="PROSITE" id="PS51698">
    <property type="entry name" value="U_BOX"/>
    <property type="match status" value="1"/>
</dbReference>
<dbReference type="eggNOG" id="KOG0167">
    <property type="taxonomic scope" value="Eukaryota"/>
</dbReference>
<dbReference type="Gene3D" id="1.25.10.10">
    <property type="entry name" value="Leucine-rich Repeat Variant"/>
    <property type="match status" value="2"/>
</dbReference>
<comment type="catalytic activity">
    <reaction evidence="1">
        <text>S-ubiquitinyl-[E2 ubiquitin-conjugating enzyme]-L-cysteine + [acceptor protein]-L-lysine = [E2 ubiquitin-conjugating enzyme]-L-cysteine + N(6)-ubiquitinyl-[acceptor protein]-L-lysine.</text>
        <dbReference type="EC" id="2.3.2.27"/>
    </reaction>
</comment>
<dbReference type="SMART" id="SM00504">
    <property type="entry name" value="Ubox"/>
    <property type="match status" value="1"/>
</dbReference>
<evidence type="ECO:0000256" key="1">
    <source>
        <dbReference type="ARBA" id="ARBA00000900"/>
    </source>
</evidence>
<dbReference type="RefSeq" id="XP_014624537.1">
    <property type="nucleotide sequence ID" value="XM_014769051.3"/>
</dbReference>
<dbReference type="GO" id="GO:0005634">
    <property type="term" value="C:nucleus"/>
    <property type="evidence" value="ECO:0000318"/>
    <property type="project" value="GO_Central"/>
</dbReference>
<dbReference type="EMBL" id="CM000849">
    <property type="protein sequence ID" value="KRH08246.1"/>
    <property type="molecule type" value="Genomic_DNA"/>
</dbReference>
<dbReference type="PaxDb" id="3847-GLYMA16G25240.1"/>
<sequence>MGTDGSELVETLPNPRSFKVHRTMCAELRKLVDRILRIIPQIEAARPSGMQALCLLNEAIDKAKQLLLYCSESSKLYLAITGDSILSKFQKARKSLTQSLVQILNMVPVMLAAEISRLIGDFECVTFVLNSAEQAAGKVMKQLLQQDPSTSDKDSMEESELKDFQFVAARLGITSPTAILIERRSIQKLLEKLKPNDQTKEIILKNLLFLLIKHRKSITGEQMEVYSQSEGPITTQNSDHESQKNLHVKSYLYLNHGQYRTHASELSRLTPPEEYTCPISLRLMYDPVVIASGKTYERMWIQKWFDEGNTICPKTKKELAHMALTPNVALKDLILNWCKTNGVSIPDPRRHVQDFHSWEASSNSIRSFGSSLYDLNFPMDFSNMSLGSLDTSYNSDSSHTKANHSLNLMLNKSSDNSRRHQSHVRIHDADRMHLSKLHERQWESQCQVIENMKIDFKCNYQAFCSVSSESFIDPLTRFLSTACERHDVKALRAGTKLLMEFMKCCRNGMTNLSEDTCIMLASLLDTEAIGEALTIMEELTGNWYEKANVAASSVLTSVSKILDSGNEEFQRKAIKIMYNFSSNGQICPYMVSLGCIPKLLPFFEDRTLLRDSIHILKNLCDTEEGRVTVVETKGCISSVVEILGTGSDEEKEPALIILLSLCSQRVEYCQLVVSEGIIPSLVNISNKGSDMAKAYALELLRLLKDDEFQYEDCCEPNLGASQEPNNHYQEKKSSKKPSILKKLSLFSKSSSVAPKTKR</sequence>
<dbReference type="InterPro" id="IPR045210">
    <property type="entry name" value="RING-Ubox_PUB"/>
</dbReference>
<dbReference type="RefSeq" id="XP_014624538.1">
    <property type="nucleotide sequence ID" value="XM_014769052.3"/>
</dbReference>
<dbReference type="InterPro" id="IPR000225">
    <property type="entry name" value="Armadillo"/>
</dbReference>
<dbReference type="InterPro" id="IPR058678">
    <property type="entry name" value="ARM_PUB"/>
</dbReference>
<evidence type="ECO:0000313" key="11">
    <source>
        <dbReference type="Proteomes" id="UP000008827"/>
    </source>
</evidence>
<dbReference type="OrthoDB" id="10064100at2759"/>
<keyword evidence="4" id="KW-0808">Transferase</keyword>
<dbReference type="Pfam" id="PF04564">
    <property type="entry name" value="U-box"/>
    <property type="match status" value="1"/>
</dbReference>
<dbReference type="HOGENOM" id="CLU_006348_4_1_1"/>
<protein>
    <recommendedName>
        <fullName evidence="3">RING-type E3 ubiquitin transferase</fullName>
        <ecNumber evidence="3">2.3.2.27</ecNumber>
    </recommendedName>
</protein>
<dbReference type="SUPFAM" id="SSF57850">
    <property type="entry name" value="RING/U-box"/>
    <property type="match status" value="1"/>
</dbReference>
<dbReference type="GO" id="GO:0061630">
    <property type="term" value="F:ubiquitin protein ligase activity"/>
    <property type="evidence" value="ECO:0007669"/>
    <property type="project" value="UniProtKB-EC"/>
</dbReference>
<dbReference type="InterPro" id="IPR013083">
    <property type="entry name" value="Znf_RING/FYVE/PHD"/>
</dbReference>
<dbReference type="EMBL" id="CM000849">
    <property type="protein sequence ID" value="KRH08244.1"/>
    <property type="molecule type" value="Genomic_DNA"/>
</dbReference>
<dbReference type="GO" id="GO:0016567">
    <property type="term" value="P:protein ubiquitination"/>
    <property type="evidence" value="ECO:0007669"/>
    <property type="project" value="UniProtKB-UniPathway"/>
</dbReference>
<feature type="region of interest" description="Disordered" evidence="7">
    <location>
        <begin position="717"/>
        <end position="739"/>
    </location>
</feature>
<dbReference type="EnsemblPlants" id="KRH08246">
    <property type="protein sequence ID" value="KRH08246"/>
    <property type="gene ID" value="GLYMA_16G138300"/>
</dbReference>
<dbReference type="EC" id="2.3.2.27" evidence="3"/>
<dbReference type="InterPro" id="IPR016024">
    <property type="entry name" value="ARM-type_fold"/>
</dbReference>
<dbReference type="RefSeq" id="XP_014624536.1">
    <property type="nucleotide sequence ID" value="XM_014769050.3"/>
</dbReference>
<evidence type="ECO:0000259" key="8">
    <source>
        <dbReference type="PROSITE" id="PS51698"/>
    </source>
</evidence>
<dbReference type="GO" id="GO:0007166">
    <property type="term" value="P:cell surface receptor signaling pathway"/>
    <property type="evidence" value="ECO:0007669"/>
    <property type="project" value="InterPro"/>
</dbReference>
<dbReference type="GO" id="GO:0005737">
    <property type="term" value="C:cytoplasm"/>
    <property type="evidence" value="ECO:0000318"/>
    <property type="project" value="GO_Central"/>
</dbReference>
<dbReference type="ExpressionAtlas" id="I1MNE6">
    <property type="expression patterns" value="baseline and differential"/>
</dbReference>
<dbReference type="EnsemblPlants" id="KRH08244">
    <property type="protein sequence ID" value="KRH08244"/>
    <property type="gene ID" value="GLYMA_16G138300"/>
</dbReference>
<dbReference type="EnsemblPlants" id="KRH08247">
    <property type="protein sequence ID" value="KRH08247"/>
    <property type="gene ID" value="GLYMA_16G138300"/>
</dbReference>
<reference evidence="10" key="2">
    <citation type="submission" date="2018-02" db="UniProtKB">
        <authorList>
            <consortium name="EnsemblPlants"/>
        </authorList>
    </citation>
    <scope>IDENTIFICATION</scope>
    <source>
        <strain evidence="10">Williams 82</strain>
    </source>
</reference>
<keyword evidence="5" id="KW-0677">Repeat</keyword>
<dbReference type="Gramene" id="KRH08246">
    <property type="protein sequence ID" value="KRH08246"/>
    <property type="gene ID" value="GLYMA_16G138300"/>
</dbReference>
<dbReference type="KEGG" id="gmx:100798951"/>
<dbReference type="CDD" id="cd16664">
    <property type="entry name" value="RING-Ubox_PUB"/>
    <property type="match status" value="1"/>
</dbReference>
<evidence type="ECO:0000313" key="10">
    <source>
        <dbReference type="EnsemblPlants" id="KRH08247"/>
    </source>
</evidence>
<keyword evidence="11" id="KW-1185">Reference proteome</keyword>
<evidence type="ECO:0000256" key="4">
    <source>
        <dbReference type="ARBA" id="ARBA00022679"/>
    </source>
</evidence>
<accession>I1MNE6</accession>
<dbReference type="InterPro" id="IPR011989">
    <property type="entry name" value="ARM-like"/>
</dbReference>
<dbReference type="Gramene" id="KRH08244">
    <property type="protein sequence ID" value="KRH08244"/>
    <property type="gene ID" value="GLYMA_16G138300"/>
</dbReference>
<dbReference type="EnsemblPlants" id="KRH08245">
    <property type="protein sequence ID" value="KRH08245"/>
    <property type="gene ID" value="GLYMA_16G138300"/>
</dbReference>
<gene>
    <name evidence="10" type="primary">LOC100798951</name>
    <name evidence="9" type="ORF">GLYMA_16G138300</name>
</gene>
<dbReference type="SUPFAM" id="SSF48371">
    <property type="entry name" value="ARM repeat"/>
    <property type="match status" value="1"/>
</dbReference>
<dbReference type="GeneID" id="100798951"/>
<evidence type="ECO:0000256" key="3">
    <source>
        <dbReference type="ARBA" id="ARBA00012483"/>
    </source>
</evidence>
<evidence type="ECO:0000256" key="6">
    <source>
        <dbReference type="ARBA" id="ARBA00022786"/>
    </source>
</evidence>
<proteinExistence type="predicted"/>
<dbReference type="UniPathway" id="UPA00143"/>
<name>I1MNE6_SOYBN</name>
<dbReference type="Gene3D" id="1.20.930.20">
    <property type="entry name" value="Adaptor protein Cbl, N-terminal domain"/>
    <property type="match status" value="1"/>
</dbReference>